<protein>
    <submittedName>
        <fullName evidence="2">Uncharacterized protein</fullName>
    </submittedName>
</protein>
<gene>
    <name evidence="2" type="ORF">OUZ56_032081</name>
</gene>
<keyword evidence="1" id="KW-0812">Transmembrane</keyword>
<reference evidence="2 3" key="1">
    <citation type="journal article" date="2023" name="Nucleic Acids Res.">
        <title>The hologenome of Daphnia magna reveals possible DNA methylation and microbiome-mediated evolution of the host genome.</title>
        <authorList>
            <person name="Chaturvedi A."/>
            <person name="Li X."/>
            <person name="Dhandapani V."/>
            <person name="Marshall H."/>
            <person name="Kissane S."/>
            <person name="Cuenca-Cambronero M."/>
            <person name="Asole G."/>
            <person name="Calvet F."/>
            <person name="Ruiz-Romero M."/>
            <person name="Marangio P."/>
            <person name="Guigo R."/>
            <person name="Rago D."/>
            <person name="Mirbahai L."/>
            <person name="Eastwood N."/>
            <person name="Colbourne J.K."/>
            <person name="Zhou J."/>
            <person name="Mallon E."/>
            <person name="Orsini L."/>
        </authorList>
    </citation>
    <scope>NUCLEOTIDE SEQUENCE [LARGE SCALE GENOMIC DNA]</scope>
    <source>
        <strain evidence="2">LRV0_1</strain>
    </source>
</reference>
<evidence type="ECO:0000313" key="3">
    <source>
        <dbReference type="Proteomes" id="UP001234178"/>
    </source>
</evidence>
<evidence type="ECO:0000313" key="2">
    <source>
        <dbReference type="EMBL" id="KAK4017128.1"/>
    </source>
</evidence>
<keyword evidence="3" id="KW-1185">Reference proteome</keyword>
<organism evidence="2 3">
    <name type="scientific">Daphnia magna</name>
    <dbReference type="NCBI Taxonomy" id="35525"/>
    <lineage>
        <taxon>Eukaryota</taxon>
        <taxon>Metazoa</taxon>
        <taxon>Ecdysozoa</taxon>
        <taxon>Arthropoda</taxon>
        <taxon>Crustacea</taxon>
        <taxon>Branchiopoda</taxon>
        <taxon>Diplostraca</taxon>
        <taxon>Cladocera</taxon>
        <taxon>Anomopoda</taxon>
        <taxon>Daphniidae</taxon>
        <taxon>Daphnia</taxon>
    </lineage>
</organism>
<proteinExistence type="predicted"/>
<name>A0ABQ9ZW40_9CRUS</name>
<keyword evidence="1" id="KW-0472">Membrane</keyword>
<evidence type="ECO:0000256" key="1">
    <source>
        <dbReference type="SAM" id="Phobius"/>
    </source>
</evidence>
<comment type="caution">
    <text evidence="2">The sequence shown here is derived from an EMBL/GenBank/DDBJ whole genome shotgun (WGS) entry which is preliminary data.</text>
</comment>
<sequence>MNKIKKLSKISVGETGSILDTVPDVIRTSVNFNYRSVQDIKGVDFGVTLDNFWGKVGQESGLEGEEPITFYNLKTNYMLHLPNFVCGIIALIFISEN</sequence>
<keyword evidence="1" id="KW-1133">Transmembrane helix</keyword>
<feature type="transmembrane region" description="Helical" evidence="1">
    <location>
        <begin position="77"/>
        <end position="95"/>
    </location>
</feature>
<accession>A0ABQ9ZW40</accession>
<dbReference type="Proteomes" id="UP001234178">
    <property type="component" value="Unassembled WGS sequence"/>
</dbReference>
<dbReference type="EMBL" id="JAOYFB010000005">
    <property type="protein sequence ID" value="KAK4017128.1"/>
    <property type="molecule type" value="Genomic_DNA"/>
</dbReference>